<proteinExistence type="predicted"/>
<evidence type="ECO:0000259" key="3">
    <source>
        <dbReference type="PROSITE" id="PS51670"/>
    </source>
</evidence>
<dbReference type="PROSITE" id="PS51670">
    <property type="entry name" value="SHKT"/>
    <property type="match status" value="1"/>
</dbReference>
<feature type="chain" id="PRO_5035910861" evidence="2">
    <location>
        <begin position="29"/>
        <end position="255"/>
    </location>
</feature>
<keyword evidence="2" id="KW-0732">Signal</keyword>
<keyword evidence="5" id="KW-1185">Reference proteome</keyword>
<comment type="caution">
    <text evidence="1">Lacks conserved residue(s) required for the propagation of feature annotation.</text>
</comment>
<feature type="domain" description="ShKT" evidence="3">
    <location>
        <begin position="34"/>
        <end position="69"/>
    </location>
</feature>
<protein>
    <submittedName>
        <fullName evidence="4">ShKT domain-containing protein</fullName>
    </submittedName>
</protein>
<reference evidence="4" key="2">
    <citation type="submission" date="2022-06" db="UniProtKB">
        <authorList>
            <consortium name="EnsemblMetazoa"/>
        </authorList>
    </citation>
    <scope>IDENTIFICATION</scope>
    <source>
        <strain evidence="4">DF5081</strain>
    </source>
</reference>
<reference evidence="5" key="1">
    <citation type="submission" date="2010-08" db="EMBL/GenBank/DDBJ databases">
        <authorList>
            <consortium name="Caenorhabditis japonica Sequencing Consortium"/>
            <person name="Wilson R.K."/>
        </authorList>
    </citation>
    <scope>NUCLEOTIDE SEQUENCE [LARGE SCALE GENOMIC DNA]</scope>
    <source>
        <strain evidence="5">DF5081</strain>
    </source>
</reference>
<dbReference type="AlphaFoldDB" id="A0A8R1DSA1"/>
<dbReference type="InterPro" id="IPR003582">
    <property type="entry name" value="ShKT_dom"/>
</dbReference>
<evidence type="ECO:0000313" key="4">
    <source>
        <dbReference type="EnsemblMetazoa" id="CJA10235.1"/>
    </source>
</evidence>
<dbReference type="EnsemblMetazoa" id="CJA10235.1">
    <property type="protein sequence ID" value="CJA10235.1"/>
    <property type="gene ID" value="WBGene00129439"/>
</dbReference>
<evidence type="ECO:0000256" key="1">
    <source>
        <dbReference type="PROSITE-ProRule" id="PRU01005"/>
    </source>
</evidence>
<dbReference type="Pfam" id="PF08768">
    <property type="entry name" value="THAP4_heme-bd"/>
    <property type="match status" value="1"/>
</dbReference>
<organism evidence="4 5">
    <name type="scientific">Caenorhabditis japonica</name>
    <dbReference type="NCBI Taxonomy" id="281687"/>
    <lineage>
        <taxon>Eukaryota</taxon>
        <taxon>Metazoa</taxon>
        <taxon>Ecdysozoa</taxon>
        <taxon>Nematoda</taxon>
        <taxon>Chromadorea</taxon>
        <taxon>Rhabditida</taxon>
        <taxon>Rhabditina</taxon>
        <taxon>Rhabditomorpha</taxon>
        <taxon>Rhabditoidea</taxon>
        <taxon>Rhabditidae</taxon>
        <taxon>Peloderinae</taxon>
        <taxon>Caenorhabditis</taxon>
    </lineage>
</organism>
<name>A0A8R1DSA1_CAEJA</name>
<dbReference type="CDD" id="cd07828">
    <property type="entry name" value="lipocalin_heme-bd-THAP4-like"/>
    <property type="match status" value="1"/>
</dbReference>
<evidence type="ECO:0000313" key="5">
    <source>
        <dbReference type="Proteomes" id="UP000005237"/>
    </source>
</evidence>
<dbReference type="SUPFAM" id="SSF50814">
    <property type="entry name" value="Lipocalins"/>
    <property type="match status" value="1"/>
</dbReference>
<dbReference type="Gene3D" id="2.40.128.20">
    <property type="match status" value="1"/>
</dbReference>
<feature type="signal peptide" evidence="2">
    <location>
        <begin position="1"/>
        <end position="28"/>
    </location>
</feature>
<evidence type="ECO:0000256" key="2">
    <source>
        <dbReference type="SAM" id="SignalP"/>
    </source>
</evidence>
<dbReference type="Proteomes" id="UP000005237">
    <property type="component" value="Unassembled WGS sequence"/>
</dbReference>
<dbReference type="InterPro" id="IPR014878">
    <property type="entry name" value="THAP4-like_heme-bd"/>
</dbReference>
<sequence>MANRFFTVCCSIQLFLPLLLIIVTSSVAKIAPKCRDTDMNCAVWVASNSSDCENVELVNSHCQRMCQLCGEPIDPKYDVKLLPEKLKSIAWMVGRWRSEFGGKAFFPTIPKFTYGEQVDITIADHSENGRPLLNYTAFAWDINMPDGDPTEIHSENGYIAVDFDKEQEIEYVSLNTAMSNGFMTIEEGESGPNQVKFRLQRIGRISFSHDSAVRIMFREWTLLDESRLEARLLMTTTVTRRLMEHTAIIYKKIYP</sequence>
<dbReference type="InterPro" id="IPR012674">
    <property type="entry name" value="Calycin"/>
</dbReference>
<accession>A0A8R1DSA1</accession>
<dbReference type="InterPro" id="IPR045165">
    <property type="entry name" value="Nitrobindin"/>
</dbReference>
<dbReference type="PANTHER" id="PTHR15854:SF2">
    <property type="entry name" value="MARVEL DOMAIN-CONTAINING PROTEIN-RELATED"/>
    <property type="match status" value="1"/>
</dbReference>
<dbReference type="OMA" id="AMSNGFM"/>
<dbReference type="PANTHER" id="PTHR15854">
    <property type="entry name" value="THAP4 PROTEIN"/>
    <property type="match status" value="1"/>
</dbReference>